<sequence length="43" mass="4844">MGFIKRELTTLDTELTITILGEECTAKVIRGCLYDPKGERLKS</sequence>
<accession>A0A5E7GRL7</accession>
<evidence type="ECO:0000313" key="1">
    <source>
        <dbReference type="EMBL" id="VVO54204.1"/>
    </source>
</evidence>
<dbReference type="SUPFAM" id="SSF101790">
    <property type="entry name" value="Aminomethyltransferase beta-barrel domain"/>
    <property type="match status" value="1"/>
</dbReference>
<organism evidence="1 2">
    <name type="scientific">Pseudomonas fluorescens</name>
    <dbReference type="NCBI Taxonomy" id="294"/>
    <lineage>
        <taxon>Bacteria</taxon>
        <taxon>Pseudomonadati</taxon>
        <taxon>Pseudomonadota</taxon>
        <taxon>Gammaproteobacteria</taxon>
        <taxon>Pseudomonadales</taxon>
        <taxon>Pseudomonadaceae</taxon>
        <taxon>Pseudomonas</taxon>
    </lineage>
</organism>
<gene>
    <name evidence="1" type="ORF">PS880_00457</name>
</gene>
<dbReference type="AlphaFoldDB" id="A0A5E7GRL7"/>
<reference evidence="1 2" key="1">
    <citation type="submission" date="2019-09" db="EMBL/GenBank/DDBJ databases">
        <authorList>
            <person name="Chandra G."/>
            <person name="Truman W A."/>
        </authorList>
    </citation>
    <scope>NUCLEOTIDE SEQUENCE [LARGE SCALE GENOMIC DNA]</scope>
    <source>
        <strain evidence="1">PS880</strain>
    </source>
</reference>
<evidence type="ECO:0000313" key="2">
    <source>
        <dbReference type="Proteomes" id="UP000375525"/>
    </source>
</evidence>
<dbReference type="Proteomes" id="UP000375525">
    <property type="component" value="Unassembled WGS sequence"/>
</dbReference>
<proteinExistence type="predicted"/>
<protein>
    <submittedName>
        <fullName evidence="1">Uncharacterized protein</fullName>
    </submittedName>
</protein>
<dbReference type="InterPro" id="IPR029043">
    <property type="entry name" value="GcvT/YgfZ_C"/>
</dbReference>
<dbReference type="EMBL" id="CABVIH010000002">
    <property type="protein sequence ID" value="VVO54204.1"/>
    <property type="molecule type" value="Genomic_DNA"/>
</dbReference>
<name>A0A5E7GRL7_PSEFL</name>